<dbReference type="InterPro" id="IPR002539">
    <property type="entry name" value="MaoC-like_dom"/>
</dbReference>
<dbReference type="GO" id="GO:0006633">
    <property type="term" value="P:fatty acid biosynthetic process"/>
    <property type="evidence" value="ECO:0007669"/>
    <property type="project" value="InterPro"/>
</dbReference>
<dbReference type="InterPro" id="IPR029069">
    <property type="entry name" value="HotDog_dom_sf"/>
</dbReference>
<dbReference type="InterPro" id="IPR050965">
    <property type="entry name" value="UPF0336/Enoyl-CoA_hydratase"/>
</dbReference>
<dbReference type="CDD" id="cd03449">
    <property type="entry name" value="R_hydratase"/>
    <property type="match status" value="1"/>
</dbReference>
<gene>
    <name evidence="4" type="ORF">ABS361_13890</name>
</gene>
<dbReference type="Gene3D" id="3.10.129.10">
    <property type="entry name" value="Hotdog Thioesterase"/>
    <property type="match status" value="1"/>
</dbReference>
<dbReference type="PANTHER" id="PTHR43437:SF3">
    <property type="entry name" value="HYDROXYACYL-THIOESTER DEHYDRATASE TYPE 2, MITOCHONDRIAL"/>
    <property type="match status" value="1"/>
</dbReference>
<accession>A0AAU7X4Z2</accession>
<dbReference type="RefSeq" id="WP_407048289.1">
    <property type="nucleotide sequence ID" value="NZ_CP158568.1"/>
</dbReference>
<sequence>MAMPVLTSYFFEDLALGMRETIMKTVMESDVVGFAQVSGDDNPIHLCDVYAAKTRFGQRIAHGLYTASLISAVLGTRLPGPGAVYMSQTLSFKAPVKIGDVVVVSVEVVELVEKGRRCRLHCEASVDGQVVLDGEATVMVPGRPKERAPEPAPGQPAKTEAA</sequence>
<proteinExistence type="predicted"/>
<dbReference type="KEGG" id="mflg:ABS361_13890"/>
<feature type="domain" description="MaoC-like" evidence="3">
    <location>
        <begin position="23"/>
        <end position="116"/>
    </location>
</feature>
<dbReference type="SUPFAM" id="SSF54637">
    <property type="entry name" value="Thioesterase/thiol ester dehydrase-isomerase"/>
    <property type="match status" value="1"/>
</dbReference>
<dbReference type="PANTHER" id="PTHR43437">
    <property type="entry name" value="HYDROXYACYL-THIOESTER DEHYDRATASE TYPE 2, MITOCHONDRIAL-RELATED"/>
    <property type="match status" value="1"/>
</dbReference>
<dbReference type="AlphaFoldDB" id="A0AAU7X4Z2"/>
<evidence type="ECO:0000313" key="4">
    <source>
        <dbReference type="EMBL" id="XBY43189.1"/>
    </source>
</evidence>
<protein>
    <submittedName>
        <fullName evidence="4">MaoC family dehydratase</fullName>
    </submittedName>
</protein>
<reference evidence="4" key="1">
    <citation type="submission" date="2024-06" db="EMBL/GenBank/DDBJ databases">
        <title>Methylostella associata gen. nov., sp. nov., a novel Ancalomicrobiaceae-affiliated facultatively methylotrophic bacteria that feed on methanotrophs of the genus Methylococcus.</title>
        <authorList>
            <person name="Saltykova V."/>
            <person name="Danilova O.V."/>
            <person name="Oshkin I.Y."/>
            <person name="Belova S.E."/>
            <person name="Pimenov N.V."/>
            <person name="Dedysh S.N."/>
        </authorList>
    </citation>
    <scope>NUCLEOTIDE SEQUENCE</scope>
    <source>
        <strain evidence="4">S20</strain>
    </source>
</reference>
<dbReference type="FunFam" id="3.10.129.10:FF:000042">
    <property type="entry name" value="MaoC domain protein dehydratase"/>
    <property type="match status" value="1"/>
</dbReference>
<dbReference type="GO" id="GO:0019171">
    <property type="term" value="F:(3R)-hydroxyacyl-[acyl-carrier-protein] dehydratase activity"/>
    <property type="evidence" value="ECO:0007669"/>
    <property type="project" value="TreeGrafter"/>
</dbReference>
<dbReference type="InterPro" id="IPR003965">
    <property type="entry name" value="Fatty_acid_synthase"/>
</dbReference>
<feature type="region of interest" description="Disordered" evidence="2">
    <location>
        <begin position="140"/>
        <end position="162"/>
    </location>
</feature>
<dbReference type="EMBL" id="CP158568">
    <property type="protein sequence ID" value="XBY43189.1"/>
    <property type="molecule type" value="Genomic_DNA"/>
</dbReference>
<dbReference type="GO" id="GO:0004312">
    <property type="term" value="F:fatty acid synthase activity"/>
    <property type="evidence" value="ECO:0007669"/>
    <property type="project" value="InterPro"/>
</dbReference>
<dbReference type="Pfam" id="PF01575">
    <property type="entry name" value="MaoC_dehydratas"/>
    <property type="match status" value="1"/>
</dbReference>
<keyword evidence="1" id="KW-0456">Lyase</keyword>
<name>A0AAU7X4Z2_9HYPH</name>
<dbReference type="PRINTS" id="PR01483">
    <property type="entry name" value="FASYNTHASE"/>
</dbReference>
<evidence type="ECO:0000259" key="3">
    <source>
        <dbReference type="Pfam" id="PF01575"/>
    </source>
</evidence>
<evidence type="ECO:0000256" key="1">
    <source>
        <dbReference type="ARBA" id="ARBA00023239"/>
    </source>
</evidence>
<dbReference type="GO" id="GO:0005835">
    <property type="term" value="C:fatty acid synthase complex"/>
    <property type="evidence" value="ECO:0007669"/>
    <property type="project" value="InterPro"/>
</dbReference>
<organism evidence="4">
    <name type="scientific">Methyloraptor flagellatus</name>
    <dbReference type="NCBI Taxonomy" id="3162530"/>
    <lineage>
        <taxon>Bacteria</taxon>
        <taxon>Pseudomonadati</taxon>
        <taxon>Pseudomonadota</taxon>
        <taxon>Alphaproteobacteria</taxon>
        <taxon>Hyphomicrobiales</taxon>
        <taxon>Ancalomicrobiaceae</taxon>
        <taxon>Methyloraptor</taxon>
    </lineage>
</organism>
<evidence type="ECO:0000256" key="2">
    <source>
        <dbReference type="SAM" id="MobiDB-lite"/>
    </source>
</evidence>